<dbReference type="InterPro" id="IPR036397">
    <property type="entry name" value="RNaseH_sf"/>
</dbReference>
<proteinExistence type="predicted"/>
<dbReference type="EMBL" id="JARBJD010000359">
    <property type="protein sequence ID" value="KAK2943153.1"/>
    <property type="molecule type" value="Genomic_DNA"/>
</dbReference>
<accession>A0ABQ9WV04</accession>
<name>A0ABQ9WV04_9EUKA</name>
<dbReference type="PANTHER" id="PTHR47326:SF1">
    <property type="entry name" value="HTH PSQ-TYPE DOMAIN-CONTAINING PROTEIN"/>
    <property type="match status" value="1"/>
</dbReference>
<evidence type="ECO:0000313" key="4">
    <source>
        <dbReference type="Proteomes" id="UP001281761"/>
    </source>
</evidence>
<organism evidence="2 4">
    <name type="scientific">Blattamonas nauphoetae</name>
    <dbReference type="NCBI Taxonomy" id="2049346"/>
    <lineage>
        <taxon>Eukaryota</taxon>
        <taxon>Metamonada</taxon>
        <taxon>Preaxostyla</taxon>
        <taxon>Oxymonadida</taxon>
        <taxon>Blattamonas</taxon>
    </lineage>
</organism>
<dbReference type="InterPro" id="IPR032135">
    <property type="entry name" value="DUF4817"/>
</dbReference>
<evidence type="ECO:0000313" key="3">
    <source>
        <dbReference type="EMBL" id="KAK2958093.1"/>
    </source>
</evidence>
<protein>
    <submittedName>
        <fullName evidence="2">Histone-lysine N-methyltransferase SETMAR</fullName>
    </submittedName>
</protein>
<comment type="caution">
    <text evidence="2">The sequence shown here is derived from an EMBL/GenBank/DDBJ whole genome shotgun (WGS) entry which is preliminary data.</text>
</comment>
<dbReference type="Pfam" id="PF16087">
    <property type="entry name" value="DUF4817"/>
    <property type="match status" value="1"/>
</dbReference>
<reference evidence="2 4" key="1">
    <citation type="journal article" date="2022" name="bioRxiv">
        <title>Genomics of Preaxostyla Flagellates Illuminates Evolutionary Transitions and the Path Towards Mitochondrial Loss.</title>
        <authorList>
            <person name="Novak L.V.F."/>
            <person name="Treitli S.C."/>
            <person name="Pyrih J."/>
            <person name="Halakuc P."/>
            <person name="Pipaliya S.V."/>
            <person name="Vacek V."/>
            <person name="Brzon O."/>
            <person name="Soukal P."/>
            <person name="Eme L."/>
            <person name="Dacks J.B."/>
            <person name="Karnkowska A."/>
            <person name="Elias M."/>
            <person name="Hampl V."/>
        </authorList>
    </citation>
    <scope>NUCLEOTIDE SEQUENCE [LARGE SCALE GENOMIC DNA]</scope>
    <source>
        <strain evidence="2">NAU3</strain>
        <tissue evidence="2">Gut</tissue>
    </source>
</reference>
<keyword evidence="4" id="KW-1185">Reference proteome</keyword>
<dbReference type="PANTHER" id="PTHR47326">
    <property type="entry name" value="TRANSPOSABLE ELEMENT TC3 TRANSPOSASE-LIKE PROTEIN"/>
    <property type="match status" value="1"/>
</dbReference>
<evidence type="ECO:0000313" key="2">
    <source>
        <dbReference type="EMBL" id="KAK2943153.1"/>
    </source>
</evidence>
<feature type="domain" description="DUF4817" evidence="1">
    <location>
        <begin position="4"/>
        <end position="53"/>
    </location>
</feature>
<dbReference type="Gene3D" id="3.30.420.10">
    <property type="entry name" value="Ribonuclease H-like superfamily/Ribonuclease H"/>
    <property type="match status" value="1"/>
</dbReference>
<sequence>MRRTTADRIRIVQKYYRYQTVAAVIQHWEGPDPPCTETIKNLIRRFEETGTVADLPRSGRPITTSTPENQDRVRDHFRLQPTRSVRQSTQDLMIPRTSLRKIVDQVGLKAYRLQHTHWLFDQDYVERRSFAEWMIREHGHDPTFIDRIWFTDESKFSLDQTINTHNSYYYATENPHYHVEIPHSKLGVNLCIDREGNSVEI</sequence>
<dbReference type="Proteomes" id="UP001281761">
    <property type="component" value="Unassembled WGS sequence"/>
</dbReference>
<evidence type="ECO:0000259" key="1">
    <source>
        <dbReference type="Pfam" id="PF16087"/>
    </source>
</evidence>
<gene>
    <name evidence="2" type="ORF">BLNAU_21921</name>
    <name evidence="3" type="ORF">BLNAU_7020</name>
</gene>
<dbReference type="EMBL" id="JARBJD010000041">
    <property type="protein sequence ID" value="KAK2958093.1"/>
    <property type="molecule type" value="Genomic_DNA"/>
</dbReference>